<reference evidence="8 9" key="1">
    <citation type="submission" date="2017-10" db="EMBL/GenBank/DDBJ databases">
        <title>The draft genome sequence of Lewinella marina KCTC 32374.</title>
        <authorList>
            <person name="Wang K."/>
        </authorList>
    </citation>
    <scope>NUCLEOTIDE SEQUENCE [LARGE SCALE GENOMIC DNA]</scope>
    <source>
        <strain evidence="8 9">MKG-38</strain>
    </source>
</reference>
<protein>
    <recommendedName>
        <fullName evidence="10">Xaa-Pro aminopeptidase</fullName>
    </recommendedName>
</protein>
<dbReference type="InterPro" id="IPR032416">
    <property type="entry name" value="Peptidase_M24_C"/>
</dbReference>
<feature type="domain" description="Creatinase N-terminal" evidence="6">
    <location>
        <begin position="58"/>
        <end position="183"/>
    </location>
</feature>
<sequence length="642" mass="72340">MVNYYPPAKTSDGALLRRSTSDDMPAGDDGPAVNPFHGTRAPPPAWSIFGTMTIPEKLTALRQQLLEHQLDAYVVPSTDPHQSEYPAPRWASREWLTGFTGSAGTLVVTLHEARLWTDSRYFLQAEQELDGTGIQLMKLKTPHTPEYAEWLTDHLLSGQTVGVDGRVFSAHAAKRLHKKLEKAGLHLRTDHDLIDFIWEDRPALPNRPVSEHLADFSGERWEDRLQQLVDWMAEQELDYFLVSALDELAWLLNLRGTDIDFNPLMVGYFIAGRRGDHAVFAEQSEALAAWADKLPELQRLPYRETSHYLRRLNAEDADIGFDPTTTSVFLARAAGGKDAGNITSPIPGWKAKKNPTALQHLREVMAHDAVALLRLRRWLDEAVSKGVTEYDVGEKLAEFRGQYKNYVSESFHPIVGYQGNGAIVHYHATEESAATLQPEGILLVDSGGQYHNGTTDITRTFALGTPSAEQRLHFTLVLQGHIDLAMARFPVGTGGVQLDILARRPLWQHELNYGHGTGHGVGFFLNVHEGPAGISPNPRSPSAQHELEPGMVLSNEPGYYRDGQYGIRTEDLVVVTESEREGWLYFETVTLFPIDRRLIDVELLTKEQLRWLNDYHRMVWERVSPLLEGEESEWLRRECAEL</sequence>
<dbReference type="FunFam" id="3.40.350.10:FF:000003">
    <property type="entry name" value="Xaa-pro aminopeptidase P"/>
    <property type="match status" value="1"/>
</dbReference>
<dbReference type="OrthoDB" id="9806388at2"/>
<dbReference type="SUPFAM" id="SSF55920">
    <property type="entry name" value="Creatinase/aminopeptidase"/>
    <property type="match status" value="1"/>
</dbReference>
<comment type="similarity">
    <text evidence="1">Belongs to the peptidase M24B family.</text>
</comment>
<keyword evidence="2" id="KW-0479">Metal-binding</keyword>
<dbReference type="InterPro" id="IPR000587">
    <property type="entry name" value="Creatinase_N"/>
</dbReference>
<feature type="region of interest" description="Disordered" evidence="4">
    <location>
        <begin position="1"/>
        <end position="39"/>
    </location>
</feature>
<dbReference type="PANTHER" id="PTHR43763">
    <property type="entry name" value="XAA-PRO AMINOPEPTIDASE 1"/>
    <property type="match status" value="1"/>
</dbReference>
<keyword evidence="3" id="KW-0378">Hydrolase</keyword>
<dbReference type="InterPro" id="IPR050422">
    <property type="entry name" value="X-Pro_aminopeptidase_P"/>
</dbReference>
<evidence type="ECO:0000313" key="8">
    <source>
        <dbReference type="EMBL" id="PHK97162.1"/>
    </source>
</evidence>
<feature type="domain" description="Peptidase M24 C-terminal" evidence="7">
    <location>
        <begin position="583"/>
        <end position="642"/>
    </location>
</feature>
<dbReference type="GO" id="GO:0005737">
    <property type="term" value="C:cytoplasm"/>
    <property type="evidence" value="ECO:0007669"/>
    <property type="project" value="UniProtKB-ARBA"/>
</dbReference>
<dbReference type="Pfam" id="PF00557">
    <property type="entry name" value="Peptidase_M24"/>
    <property type="match status" value="1"/>
</dbReference>
<dbReference type="Proteomes" id="UP000226437">
    <property type="component" value="Unassembled WGS sequence"/>
</dbReference>
<dbReference type="Gene3D" id="3.40.350.10">
    <property type="entry name" value="Creatinase/prolidase N-terminal domain"/>
    <property type="match status" value="2"/>
</dbReference>
<evidence type="ECO:0000256" key="1">
    <source>
        <dbReference type="ARBA" id="ARBA00008766"/>
    </source>
</evidence>
<proteinExistence type="inferred from homology"/>
<dbReference type="AlphaFoldDB" id="A0A2G0CB25"/>
<evidence type="ECO:0000259" key="5">
    <source>
        <dbReference type="Pfam" id="PF00557"/>
    </source>
</evidence>
<evidence type="ECO:0008006" key="10">
    <source>
        <dbReference type="Google" id="ProtNLM"/>
    </source>
</evidence>
<dbReference type="InterPro" id="IPR000994">
    <property type="entry name" value="Pept_M24"/>
</dbReference>
<dbReference type="InterPro" id="IPR033740">
    <property type="entry name" value="Pept_M24B"/>
</dbReference>
<evidence type="ECO:0000256" key="3">
    <source>
        <dbReference type="ARBA" id="ARBA00022801"/>
    </source>
</evidence>
<dbReference type="CDD" id="cd01085">
    <property type="entry name" value="APP"/>
    <property type="match status" value="1"/>
</dbReference>
<evidence type="ECO:0000259" key="6">
    <source>
        <dbReference type="Pfam" id="PF01321"/>
    </source>
</evidence>
<dbReference type="Pfam" id="PF16188">
    <property type="entry name" value="Peptidase_M24_C"/>
    <property type="match status" value="1"/>
</dbReference>
<dbReference type="InterPro" id="IPR029149">
    <property type="entry name" value="Creatin/AminoP/Spt16_N"/>
</dbReference>
<dbReference type="Pfam" id="PF16189">
    <property type="entry name" value="Creatinase_N_2"/>
    <property type="match status" value="1"/>
</dbReference>
<dbReference type="InterPro" id="IPR036005">
    <property type="entry name" value="Creatinase/aminopeptidase-like"/>
</dbReference>
<dbReference type="Gene3D" id="3.90.230.10">
    <property type="entry name" value="Creatinase/methionine aminopeptidase superfamily"/>
    <property type="match status" value="1"/>
</dbReference>
<accession>A0A2G0CB25</accession>
<dbReference type="GO" id="GO:0070006">
    <property type="term" value="F:metalloaminopeptidase activity"/>
    <property type="evidence" value="ECO:0007669"/>
    <property type="project" value="InterPro"/>
</dbReference>
<name>A0A2G0CB25_9BACT</name>
<dbReference type="GO" id="GO:0046872">
    <property type="term" value="F:metal ion binding"/>
    <property type="evidence" value="ECO:0007669"/>
    <property type="project" value="UniProtKB-KW"/>
</dbReference>
<dbReference type="PANTHER" id="PTHR43763:SF6">
    <property type="entry name" value="XAA-PRO AMINOPEPTIDASE 1"/>
    <property type="match status" value="1"/>
</dbReference>
<dbReference type="Pfam" id="PF01321">
    <property type="entry name" value="Creatinase_N"/>
    <property type="match status" value="1"/>
</dbReference>
<dbReference type="EMBL" id="PDLO01000011">
    <property type="protein sequence ID" value="PHK97162.1"/>
    <property type="molecule type" value="Genomic_DNA"/>
</dbReference>
<dbReference type="FunFam" id="3.90.230.10:FF:000009">
    <property type="entry name" value="xaa-Pro aminopeptidase 2"/>
    <property type="match status" value="1"/>
</dbReference>
<organism evidence="8 9">
    <name type="scientific">Neolewinella marina</name>
    <dbReference type="NCBI Taxonomy" id="438751"/>
    <lineage>
        <taxon>Bacteria</taxon>
        <taxon>Pseudomonadati</taxon>
        <taxon>Bacteroidota</taxon>
        <taxon>Saprospiria</taxon>
        <taxon>Saprospirales</taxon>
        <taxon>Lewinellaceae</taxon>
        <taxon>Neolewinella</taxon>
    </lineage>
</organism>
<keyword evidence="9" id="KW-1185">Reference proteome</keyword>
<evidence type="ECO:0000256" key="2">
    <source>
        <dbReference type="ARBA" id="ARBA00022723"/>
    </source>
</evidence>
<dbReference type="SUPFAM" id="SSF53092">
    <property type="entry name" value="Creatinase/prolidase N-terminal domain"/>
    <property type="match status" value="2"/>
</dbReference>
<evidence type="ECO:0000313" key="9">
    <source>
        <dbReference type="Proteomes" id="UP000226437"/>
    </source>
</evidence>
<comment type="caution">
    <text evidence="8">The sequence shown here is derived from an EMBL/GenBank/DDBJ whole genome shotgun (WGS) entry which is preliminary data.</text>
</comment>
<evidence type="ECO:0000256" key="4">
    <source>
        <dbReference type="SAM" id="MobiDB-lite"/>
    </source>
</evidence>
<evidence type="ECO:0000259" key="7">
    <source>
        <dbReference type="Pfam" id="PF16188"/>
    </source>
</evidence>
<feature type="domain" description="Peptidase M24" evidence="5">
    <location>
        <begin position="360"/>
        <end position="577"/>
    </location>
</feature>
<gene>
    <name evidence="8" type="ORF">CGL56_17110</name>
</gene>